<feature type="transmembrane region" description="Helical" evidence="1">
    <location>
        <begin position="40"/>
        <end position="56"/>
    </location>
</feature>
<sequence>MPTKKKLLGILKSRQMWTVLLLFVINGVDGIRELISPSFLTLLDSVLGFLVIYFRVKPKQEF</sequence>
<gene>
    <name evidence="2" type="ORF">LCGC14_0961420</name>
</gene>
<name>A0A0F9RKZ0_9ZZZZ</name>
<reference evidence="2" key="1">
    <citation type="journal article" date="2015" name="Nature">
        <title>Complex archaea that bridge the gap between prokaryotes and eukaryotes.</title>
        <authorList>
            <person name="Spang A."/>
            <person name="Saw J.H."/>
            <person name="Jorgensen S.L."/>
            <person name="Zaremba-Niedzwiedzka K."/>
            <person name="Martijn J."/>
            <person name="Lind A.E."/>
            <person name="van Eijk R."/>
            <person name="Schleper C."/>
            <person name="Guy L."/>
            <person name="Ettema T.J."/>
        </authorList>
    </citation>
    <scope>NUCLEOTIDE SEQUENCE</scope>
</reference>
<comment type="caution">
    <text evidence="2">The sequence shown here is derived from an EMBL/GenBank/DDBJ whole genome shotgun (WGS) entry which is preliminary data.</text>
</comment>
<organism evidence="2">
    <name type="scientific">marine sediment metagenome</name>
    <dbReference type="NCBI Taxonomy" id="412755"/>
    <lineage>
        <taxon>unclassified sequences</taxon>
        <taxon>metagenomes</taxon>
        <taxon>ecological metagenomes</taxon>
    </lineage>
</organism>
<evidence type="ECO:0000313" key="2">
    <source>
        <dbReference type="EMBL" id="KKN17883.1"/>
    </source>
</evidence>
<dbReference type="EMBL" id="LAZR01003480">
    <property type="protein sequence ID" value="KKN17883.1"/>
    <property type="molecule type" value="Genomic_DNA"/>
</dbReference>
<keyword evidence="1" id="KW-0812">Transmembrane</keyword>
<accession>A0A0F9RKZ0</accession>
<evidence type="ECO:0000256" key="1">
    <source>
        <dbReference type="SAM" id="Phobius"/>
    </source>
</evidence>
<protein>
    <submittedName>
        <fullName evidence="2">Uncharacterized protein</fullName>
    </submittedName>
</protein>
<dbReference type="AlphaFoldDB" id="A0A0F9RKZ0"/>
<proteinExistence type="predicted"/>
<keyword evidence="1" id="KW-1133">Transmembrane helix</keyword>
<keyword evidence="1" id="KW-0472">Membrane</keyword>